<protein>
    <recommendedName>
        <fullName evidence="9">Tetraspanin</fullName>
    </recommendedName>
</protein>
<evidence type="ECO:0000313" key="8">
    <source>
        <dbReference type="Proteomes" id="UP001445076"/>
    </source>
</evidence>
<comment type="subcellular location">
    <subcellularLocation>
        <location evidence="1">Membrane</location>
        <topology evidence="1">Multi-pass membrane protein</topology>
    </subcellularLocation>
</comment>
<comment type="caution">
    <text evidence="7">The sequence shown here is derived from an EMBL/GenBank/DDBJ whole genome shotgun (WGS) entry which is preliminary data.</text>
</comment>
<evidence type="ECO:0000256" key="4">
    <source>
        <dbReference type="ARBA" id="ARBA00023136"/>
    </source>
</evidence>
<organism evidence="7 8">
    <name type="scientific">Cherax quadricarinatus</name>
    <name type="common">Australian red claw crayfish</name>
    <dbReference type="NCBI Taxonomy" id="27406"/>
    <lineage>
        <taxon>Eukaryota</taxon>
        <taxon>Metazoa</taxon>
        <taxon>Ecdysozoa</taxon>
        <taxon>Arthropoda</taxon>
        <taxon>Crustacea</taxon>
        <taxon>Multicrustacea</taxon>
        <taxon>Malacostraca</taxon>
        <taxon>Eumalacostraca</taxon>
        <taxon>Eucarida</taxon>
        <taxon>Decapoda</taxon>
        <taxon>Pleocyemata</taxon>
        <taxon>Astacidea</taxon>
        <taxon>Parastacoidea</taxon>
        <taxon>Parastacidae</taxon>
        <taxon>Cherax</taxon>
    </lineage>
</organism>
<accession>A0AAW0Y0D0</accession>
<dbReference type="Proteomes" id="UP001445076">
    <property type="component" value="Unassembled WGS sequence"/>
</dbReference>
<proteinExistence type="predicted"/>
<name>A0AAW0Y0D0_CHEQU</name>
<sequence length="425" mass="46739">MAAVMFLRKAMRYYRLWIYTCNAVLLVSVFVFMGVALGVASHPYLSLVQAIPAYHPTLLYGYVALLLQAGVLQALGCVGALRLSQRLLNIYWLLLLFLLLGDVVVGLVWLYRFSHLTDGLRPYARATLLKHYGRDSDITEAWDALQRAAKCCGVAGPRDYNTTWWDTRQTHGYIKLPASCCIKNDSEGAMPSSRQLNYPQADQVPRHVVTYQRGKPNVDNSKHHVRPENQAGRAYERNLTCGGGDDYHGKGCAAHLEKWLLNSAETLMILGFCVIAFIKLCFVGILRFEIQEMIQKIKVLQGDNPCVPNPEIAAALGLMSPEKPAECGGLLSSGGGDGNGTGGEEGQGGDGQCDTESAAATPLTQPRLNHLSSHTDGAESDTNSHCALITDTPVRRPQPDKRKPNGNNNDVTELHELRHVRQTQI</sequence>
<dbReference type="InterPro" id="IPR018499">
    <property type="entry name" value="Tetraspanin/Peripherin"/>
</dbReference>
<dbReference type="SUPFAM" id="SSF48652">
    <property type="entry name" value="Tetraspanin"/>
    <property type="match status" value="1"/>
</dbReference>
<keyword evidence="4 6" id="KW-0472">Membrane</keyword>
<dbReference type="PANTHER" id="PTHR19282">
    <property type="entry name" value="TETRASPANIN"/>
    <property type="match status" value="1"/>
</dbReference>
<dbReference type="AlphaFoldDB" id="A0AAW0Y0D0"/>
<feature type="transmembrane region" description="Helical" evidence="6">
    <location>
        <begin position="16"/>
        <end position="39"/>
    </location>
</feature>
<feature type="compositionally biased region" description="Gly residues" evidence="5">
    <location>
        <begin position="331"/>
        <end position="351"/>
    </location>
</feature>
<feature type="compositionally biased region" description="Basic and acidic residues" evidence="5">
    <location>
        <begin position="393"/>
        <end position="403"/>
    </location>
</feature>
<feature type="transmembrane region" description="Helical" evidence="6">
    <location>
        <begin position="90"/>
        <end position="111"/>
    </location>
</feature>
<keyword evidence="8" id="KW-1185">Reference proteome</keyword>
<dbReference type="GO" id="GO:0005886">
    <property type="term" value="C:plasma membrane"/>
    <property type="evidence" value="ECO:0007669"/>
    <property type="project" value="TreeGrafter"/>
</dbReference>
<evidence type="ECO:0000256" key="2">
    <source>
        <dbReference type="ARBA" id="ARBA00022692"/>
    </source>
</evidence>
<reference evidence="7 8" key="1">
    <citation type="journal article" date="2024" name="BMC Genomics">
        <title>Genome assembly of redclaw crayfish (Cherax quadricarinatus) provides insights into its immune adaptation and hypoxia tolerance.</title>
        <authorList>
            <person name="Liu Z."/>
            <person name="Zheng J."/>
            <person name="Li H."/>
            <person name="Fang K."/>
            <person name="Wang S."/>
            <person name="He J."/>
            <person name="Zhou D."/>
            <person name="Weng S."/>
            <person name="Chi M."/>
            <person name="Gu Z."/>
            <person name="He J."/>
            <person name="Li F."/>
            <person name="Wang M."/>
        </authorList>
    </citation>
    <scope>NUCLEOTIDE SEQUENCE [LARGE SCALE GENOMIC DNA]</scope>
    <source>
        <strain evidence="7">ZL_2023a</strain>
    </source>
</reference>
<dbReference type="Gene3D" id="1.10.1450.10">
    <property type="entry name" value="Tetraspanin"/>
    <property type="match status" value="1"/>
</dbReference>
<evidence type="ECO:0000256" key="3">
    <source>
        <dbReference type="ARBA" id="ARBA00022989"/>
    </source>
</evidence>
<evidence type="ECO:0008006" key="9">
    <source>
        <dbReference type="Google" id="ProtNLM"/>
    </source>
</evidence>
<feature type="transmembrane region" description="Helical" evidence="6">
    <location>
        <begin position="267"/>
        <end position="288"/>
    </location>
</feature>
<feature type="transmembrane region" description="Helical" evidence="6">
    <location>
        <begin position="59"/>
        <end position="83"/>
    </location>
</feature>
<feature type="compositionally biased region" description="Polar residues" evidence="5">
    <location>
        <begin position="362"/>
        <end position="385"/>
    </location>
</feature>
<keyword evidence="3 6" id="KW-1133">Transmembrane helix</keyword>
<evidence type="ECO:0000313" key="7">
    <source>
        <dbReference type="EMBL" id="KAK8750270.1"/>
    </source>
</evidence>
<dbReference type="EMBL" id="JARKIK010000007">
    <property type="protein sequence ID" value="KAK8750270.1"/>
    <property type="molecule type" value="Genomic_DNA"/>
</dbReference>
<dbReference type="PANTHER" id="PTHR19282:SF554">
    <property type="entry name" value="ANTIGEN, PUTATIVE-RELATED"/>
    <property type="match status" value="1"/>
</dbReference>
<feature type="region of interest" description="Disordered" evidence="5">
    <location>
        <begin position="327"/>
        <end position="425"/>
    </location>
</feature>
<gene>
    <name evidence="7" type="ORF">OTU49_014741</name>
</gene>
<evidence type="ECO:0000256" key="5">
    <source>
        <dbReference type="SAM" id="MobiDB-lite"/>
    </source>
</evidence>
<dbReference type="Pfam" id="PF00335">
    <property type="entry name" value="Tetraspanin"/>
    <property type="match status" value="1"/>
</dbReference>
<dbReference type="InterPro" id="IPR008952">
    <property type="entry name" value="Tetraspanin_EC2_sf"/>
</dbReference>
<keyword evidence="2 6" id="KW-0812">Transmembrane</keyword>
<evidence type="ECO:0000256" key="6">
    <source>
        <dbReference type="SAM" id="Phobius"/>
    </source>
</evidence>
<evidence type="ECO:0000256" key="1">
    <source>
        <dbReference type="ARBA" id="ARBA00004141"/>
    </source>
</evidence>